<keyword evidence="1" id="KW-0812">Transmembrane</keyword>
<proteinExistence type="predicted"/>
<keyword evidence="3" id="KW-1185">Reference proteome</keyword>
<protein>
    <submittedName>
        <fullName evidence="2">Uncharacterized protein</fullName>
    </submittedName>
</protein>
<dbReference type="EMBL" id="ASGZ01000033">
    <property type="protein sequence ID" value="ESP88199.1"/>
    <property type="molecule type" value="Genomic_DNA"/>
</dbReference>
<organism evidence="2 3">
    <name type="scientific">Candidatus Halobonum tyrrellensis G22</name>
    <dbReference type="NCBI Taxonomy" id="1324957"/>
    <lineage>
        <taxon>Archaea</taxon>
        <taxon>Methanobacteriati</taxon>
        <taxon>Methanobacteriota</taxon>
        <taxon>Stenosarchaea group</taxon>
        <taxon>Halobacteria</taxon>
        <taxon>Halobacteriales</taxon>
        <taxon>Haloferacaceae</taxon>
        <taxon>Candidatus Halobonum</taxon>
    </lineage>
</organism>
<keyword evidence="1" id="KW-0472">Membrane</keyword>
<dbReference type="Proteomes" id="UP000017840">
    <property type="component" value="Unassembled WGS sequence"/>
</dbReference>
<dbReference type="AlphaFoldDB" id="V4HJV6"/>
<evidence type="ECO:0000313" key="2">
    <source>
        <dbReference type="EMBL" id="ESP88199.1"/>
    </source>
</evidence>
<gene>
    <name evidence="2" type="ORF">K933_10325</name>
</gene>
<reference evidence="2 3" key="1">
    <citation type="journal article" date="2013" name="Genome Announc.">
        <title>Draft Genome Sequence of 'Candidatus Halobonum tyrrellensis' Strain G22, Isolated from the Hypersaline Waters of Lake Tyrrell, Australia.</title>
        <authorList>
            <person name="Ugalde J.A."/>
            <person name="Narasingarao P."/>
            <person name="Kuo S."/>
            <person name="Podell S."/>
            <person name="Allen E.E."/>
        </authorList>
    </citation>
    <scope>NUCLEOTIDE SEQUENCE [LARGE SCALE GENOMIC DNA]</scope>
    <source>
        <strain evidence="2 3">G22</strain>
    </source>
</reference>
<comment type="caution">
    <text evidence="2">The sequence shown here is derived from an EMBL/GenBank/DDBJ whole genome shotgun (WGS) entry which is preliminary data.</text>
</comment>
<keyword evidence="1" id="KW-1133">Transmembrane helix</keyword>
<dbReference type="RefSeq" id="WP_023394648.1">
    <property type="nucleotide sequence ID" value="NZ_ASGZ01000033.1"/>
</dbReference>
<sequence length="62" mass="6359">MLPLEPLARPDLRLLVMGLLMVVSACATLLLSVPFSVAGSVGSALAAVAMLDGILLRPPTES</sequence>
<name>V4HJV6_9EURY</name>
<evidence type="ECO:0000313" key="3">
    <source>
        <dbReference type="Proteomes" id="UP000017840"/>
    </source>
</evidence>
<evidence type="ECO:0000256" key="1">
    <source>
        <dbReference type="SAM" id="Phobius"/>
    </source>
</evidence>
<dbReference type="InterPro" id="IPR058328">
    <property type="entry name" value="DUF8015"/>
</dbReference>
<feature type="transmembrane region" description="Helical" evidence="1">
    <location>
        <begin position="12"/>
        <end position="31"/>
    </location>
</feature>
<dbReference type="Pfam" id="PF26047">
    <property type="entry name" value="DUF8015"/>
    <property type="match status" value="1"/>
</dbReference>
<accession>V4HJV6</accession>